<protein>
    <recommendedName>
        <fullName evidence="1">Endonuclease/exonuclease/phosphatase domain-containing protein</fullName>
    </recommendedName>
</protein>
<reference evidence="3" key="1">
    <citation type="submission" date="2021-01" db="EMBL/GenBank/DDBJ databases">
        <title>Caligus Genome Assembly.</title>
        <authorList>
            <person name="Gallardo-Escarate C."/>
        </authorList>
    </citation>
    <scope>NUCLEOTIDE SEQUENCE [LARGE SCALE GENOMIC DNA]</scope>
</reference>
<dbReference type="AlphaFoldDB" id="A0A7T8KD02"/>
<dbReference type="SUPFAM" id="SSF56219">
    <property type="entry name" value="DNase I-like"/>
    <property type="match status" value="1"/>
</dbReference>
<dbReference type="Pfam" id="PF03372">
    <property type="entry name" value="Exo_endo_phos"/>
    <property type="match status" value="1"/>
</dbReference>
<dbReference type="InterPro" id="IPR005135">
    <property type="entry name" value="Endo/exonuclease/phosphatase"/>
</dbReference>
<dbReference type="InterPro" id="IPR036691">
    <property type="entry name" value="Endo/exonu/phosph_ase_sf"/>
</dbReference>
<feature type="domain" description="Endonuclease/exonuclease/phosphatase" evidence="1">
    <location>
        <begin position="86"/>
        <end position="263"/>
    </location>
</feature>
<evidence type="ECO:0000259" key="1">
    <source>
        <dbReference type="Pfam" id="PF03372"/>
    </source>
</evidence>
<sequence>MLWVSNNNSLPIKLVKSSNVEKFRPHWLDKRRLGTSYDYSHGGGDDADSTTRPIRTVPHQTANEATSQFPTELTAQLAVLMEKFFLTWNCANFNWGNTKELALINLLAFNNVDVAAITETDFAIENYTTFLPLADGDGKRRIVMLVKTKLAARASARLLPNIIGESGIAVWLELKFPNKLVVGGVYRPWGTLDSEKTDLKLLLEQTRAATLQCKNVIILGDFNLDQAKTNNKTTPIIGEVCYKCCREVWRSTVWNTRPPPTPGVPTEDSEKRTDIGFRRNVCVLPDTTTDHRPVLAEVNIKGRSPSRPVTIRRRNFKAIKRHALENALEQWKWDDIYDIKEVDAVLDFIVAGITMSLDKVAPVRAIT</sequence>
<evidence type="ECO:0000313" key="2">
    <source>
        <dbReference type="EMBL" id="QQP53653.1"/>
    </source>
</evidence>
<dbReference type="Proteomes" id="UP000595437">
    <property type="component" value="Chromosome 4"/>
</dbReference>
<name>A0A7T8KD02_CALRO</name>
<organism evidence="2 3">
    <name type="scientific">Caligus rogercresseyi</name>
    <name type="common">Sea louse</name>
    <dbReference type="NCBI Taxonomy" id="217165"/>
    <lineage>
        <taxon>Eukaryota</taxon>
        <taxon>Metazoa</taxon>
        <taxon>Ecdysozoa</taxon>
        <taxon>Arthropoda</taxon>
        <taxon>Crustacea</taxon>
        <taxon>Multicrustacea</taxon>
        <taxon>Hexanauplia</taxon>
        <taxon>Copepoda</taxon>
        <taxon>Siphonostomatoida</taxon>
        <taxon>Caligidae</taxon>
        <taxon>Caligus</taxon>
    </lineage>
</organism>
<gene>
    <name evidence="2" type="ORF">FKW44_006194</name>
</gene>
<accession>A0A7T8KD02</accession>
<dbReference type="EMBL" id="CP045893">
    <property type="protein sequence ID" value="QQP53653.1"/>
    <property type="molecule type" value="Genomic_DNA"/>
</dbReference>
<keyword evidence="3" id="KW-1185">Reference proteome</keyword>
<feature type="non-terminal residue" evidence="2">
    <location>
        <position position="367"/>
    </location>
</feature>
<dbReference type="GO" id="GO:0003824">
    <property type="term" value="F:catalytic activity"/>
    <property type="evidence" value="ECO:0007669"/>
    <property type="project" value="InterPro"/>
</dbReference>
<dbReference type="Gene3D" id="3.60.10.10">
    <property type="entry name" value="Endonuclease/exonuclease/phosphatase"/>
    <property type="match status" value="1"/>
</dbReference>
<evidence type="ECO:0000313" key="3">
    <source>
        <dbReference type="Proteomes" id="UP000595437"/>
    </source>
</evidence>
<dbReference type="OrthoDB" id="412981at2759"/>
<proteinExistence type="predicted"/>